<organism evidence="1 2">
    <name type="scientific">Pluteus cervinus</name>
    <dbReference type="NCBI Taxonomy" id="181527"/>
    <lineage>
        <taxon>Eukaryota</taxon>
        <taxon>Fungi</taxon>
        <taxon>Dikarya</taxon>
        <taxon>Basidiomycota</taxon>
        <taxon>Agaricomycotina</taxon>
        <taxon>Agaricomycetes</taxon>
        <taxon>Agaricomycetidae</taxon>
        <taxon>Agaricales</taxon>
        <taxon>Pluteineae</taxon>
        <taxon>Pluteaceae</taxon>
        <taxon>Pluteus</taxon>
    </lineage>
</organism>
<dbReference type="Proteomes" id="UP000308600">
    <property type="component" value="Unassembled WGS sequence"/>
</dbReference>
<protein>
    <submittedName>
        <fullName evidence="1">Uncharacterized protein</fullName>
    </submittedName>
</protein>
<sequence>MMENTRLNPYLQSPDINITYVVKTQCWPAKIHVWTQHLAPLEIGPLTTEPKQNNKKEIQSRILAAIHPLTKLHEVVAATPRNGIVRCFYPISLCQLTRVVRLCGVGDSTLHYVDTALPRVPISFLESHPELVIEPPLGKTLLLSGWRRAESSDEWIRSQPFASHHDGVISKAYTNSENPHSQFAPSFEEFSSGSEAEDSDAEEGDVADSGSSLDSSGNDSRSENGVSEESSQGLALKMTAQRSFFSKPIGLPDILPTLIVAFLDDLIPQLAGALYHRWVLNVKDPMFGIALEPSSTIARIVFAWVEDETCDDGQLPTVQIALAPTQETQSDPALGIFNLADQTSVLALVQFFFRSRDRMTTLGKKVSRSSSKSYSNLDWRANSTHEAVLEIDTSVKTNEIDGRVRSWRSGVVAENPTPTVGPNSRALQSNRSGQKLSGQDVGPRNDLDLPLEPECDQDRWLFMRIAHGILRLKSSGCENVELEDEVNGIIDIYNEMSQIYWPQGWASRESLPPVDIGLEQVRQSFWEQYQERSQKESIKDAPDHIATHIFESFNQLLHVPNDAQPSPRGKRGRVLSWLRALISPDQWLTLLYLMLEIPPHHGPGKPLVITECEVNLARNECLAQMLSLSTKTKLDHKSLQEFHHNYPAILRRIRMLLMHLSRTARDPQEEEEADDQMLYRASLRSEQDKRIDKPTHAGLNLIHEGRVEPTKGMCNAIACVSIPDAFTPAVIETFGSRSAFETFLDSFVLITSHDNGPGRLSNLQTQGATRSDEAEPTISNAELLLPVLIIEVCGHPFRREDRERTGTQTKIFSTSAVRFLFAVGIKDYPVFHLTIDGGIGVLGMTWYSSKQEGILYTERKLVIYDISDPFSVYHLAVTLLQLRQRFEVLAQAFEKVKDDFLLKVSDPERRKDLEWSQRAQRGQHSGEMDNVEKVIEENCGMR</sequence>
<gene>
    <name evidence="1" type="ORF">BDN72DRAFT_959637</name>
</gene>
<name>A0ACD3AUV3_9AGAR</name>
<proteinExistence type="predicted"/>
<evidence type="ECO:0000313" key="2">
    <source>
        <dbReference type="Proteomes" id="UP000308600"/>
    </source>
</evidence>
<evidence type="ECO:0000313" key="1">
    <source>
        <dbReference type="EMBL" id="TFK69362.1"/>
    </source>
</evidence>
<keyword evidence="2" id="KW-1185">Reference proteome</keyword>
<accession>A0ACD3AUV3</accession>
<dbReference type="EMBL" id="ML208332">
    <property type="protein sequence ID" value="TFK69362.1"/>
    <property type="molecule type" value="Genomic_DNA"/>
</dbReference>
<reference evidence="1 2" key="1">
    <citation type="journal article" date="2019" name="Nat. Ecol. Evol.">
        <title>Megaphylogeny resolves global patterns of mushroom evolution.</title>
        <authorList>
            <person name="Varga T."/>
            <person name="Krizsan K."/>
            <person name="Foldi C."/>
            <person name="Dima B."/>
            <person name="Sanchez-Garcia M."/>
            <person name="Sanchez-Ramirez S."/>
            <person name="Szollosi G.J."/>
            <person name="Szarkandi J.G."/>
            <person name="Papp V."/>
            <person name="Albert L."/>
            <person name="Andreopoulos W."/>
            <person name="Angelini C."/>
            <person name="Antonin V."/>
            <person name="Barry K.W."/>
            <person name="Bougher N.L."/>
            <person name="Buchanan P."/>
            <person name="Buyck B."/>
            <person name="Bense V."/>
            <person name="Catcheside P."/>
            <person name="Chovatia M."/>
            <person name="Cooper J."/>
            <person name="Damon W."/>
            <person name="Desjardin D."/>
            <person name="Finy P."/>
            <person name="Geml J."/>
            <person name="Haridas S."/>
            <person name="Hughes K."/>
            <person name="Justo A."/>
            <person name="Karasinski D."/>
            <person name="Kautmanova I."/>
            <person name="Kiss B."/>
            <person name="Kocsube S."/>
            <person name="Kotiranta H."/>
            <person name="LaButti K.M."/>
            <person name="Lechner B.E."/>
            <person name="Liimatainen K."/>
            <person name="Lipzen A."/>
            <person name="Lukacs Z."/>
            <person name="Mihaltcheva S."/>
            <person name="Morgado L.N."/>
            <person name="Niskanen T."/>
            <person name="Noordeloos M.E."/>
            <person name="Ohm R.A."/>
            <person name="Ortiz-Santana B."/>
            <person name="Ovrebo C."/>
            <person name="Racz N."/>
            <person name="Riley R."/>
            <person name="Savchenko A."/>
            <person name="Shiryaev A."/>
            <person name="Soop K."/>
            <person name="Spirin V."/>
            <person name="Szebenyi C."/>
            <person name="Tomsovsky M."/>
            <person name="Tulloss R.E."/>
            <person name="Uehling J."/>
            <person name="Grigoriev I.V."/>
            <person name="Vagvolgyi C."/>
            <person name="Papp T."/>
            <person name="Martin F.M."/>
            <person name="Miettinen O."/>
            <person name="Hibbett D.S."/>
            <person name="Nagy L.G."/>
        </authorList>
    </citation>
    <scope>NUCLEOTIDE SEQUENCE [LARGE SCALE GENOMIC DNA]</scope>
    <source>
        <strain evidence="1 2">NL-1719</strain>
    </source>
</reference>